<evidence type="ECO:0000256" key="2">
    <source>
        <dbReference type="ARBA" id="ARBA00022679"/>
    </source>
</evidence>
<dbReference type="SUPFAM" id="SSF56112">
    <property type="entry name" value="Protein kinase-like (PK-like)"/>
    <property type="match status" value="1"/>
</dbReference>
<feature type="compositionally biased region" description="Basic and acidic residues" evidence="6">
    <location>
        <begin position="684"/>
        <end position="695"/>
    </location>
</feature>
<feature type="compositionally biased region" description="Basic and acidic residues" evidence="6">
    <location>
        <begin position="717"/>
        <end position="741"/>
    </location>
</feature>
<feature type="compositionally biased region" description="Polar residues" evidence="6">
    <location>
        <begin position="356"/>
        <end position="379"/>
    </location>
</feature>
<comment type="caution">
    <text evidence="8">The sequence shown here is derived from an EMBL/GenBank/DDBJ whole genome shotgun (WGS) entry which is preliminary data.</text>
</comment>
<keyword evidence="2" id="KW-0808">Transferase</keyword>
<keyword evidence="5" id="KW-0067">ATP-binding</keyword>
<dbReference type="SMART" id="SM00220">
    <property type="entry name" value="S_TKc"/>
    <property type="match status" value="1"/>
</dbReference>
<feature type="region of interest" description="Disordered" evidence="6">
    <location>
        <begin position="509"/>
        <end position="542"/>
    </location>
</feature>
<dbReference type="SUPFAM" id="SSF63491">
    <property type="entry name" value="BAG domain"/>
    <property type="match status" value="1"/>
</dbReference>
<protein>
    <recommendedName>
        <fullName evidence="7">Protein kinase domain-containing protein</fullName>
    </recommendedName>
</protein>
<sequence>MALRLPELVRDSRLETIFNADSTVHIYHDRPGRRATPRREAWKKKHILGSGGNGVVWLEEQLMENLGEAPSAAYRAVKQITSTESKSILDLCKYELEALAKFSTRKYARCFVRSFGWYQGTNSLSITMEYCPNGDLQNYLTKHFRLPESDTQEIVSQVVEGLCFMHEEGFAHRDLKPGNILIKSFPPTDHWWVKICDMGLSKRIEGVIGSSTTVKGTPGFLAPELLGFGDSDPKKADPYAVDIWCLGEMTYRMLCGKGTFASYGQVREYQLATRPFPVEPLYQIEASQASISFTTSAMKAEPRSRFDAHQAFNHDWLKMKFDEPQPSDQRTTRPAGPLPSFNITDQPRYRDEEPSGSWSTITDPMNRSTIPLRPSSTERAAQESERPSYNKGYAPPSPLSREERLVYERTLKPSPTPDYHRIPTARARSSSGSSMNQNERRHHRQDEPRRRSGTYEPKTPSSDSNGMQKAATASIIAGAAEAFRVHKEPGSSSGDKMRRILAAAAAAATIDAATSHDEDRRRNRDYDHRQNGESDRRSSDPATAVIGGLATNRMANGPASNDDDNLTEARRGTVEPITSAGVPTSPAMEKLDAVESYWNTTLLNRCLAFSASPPRNMRERHKEYLKLNAWADNEIFFKLDEIVSEGDEMEAQVRAKRKVLLVQVQSVLASLNSLVDPYEQQAQVRDRINRNDRLSPDGPQELRMPDASTPSSNRPYSGRDVRPEEDSRRDKGSRPRPHREYPSSTGPGFAEQGDPHGRTFNFSKSGGEGEGFNFSNPDDIFAEFFRSGAADSPIRDTSSQSKPKPRSGRDGGARSPRSDQLPPSAKPGSSRQRKSQKAEDIFAEFMRSGSANQRP</sequence>
<dbReference type="InterPro" id="IPR000719">
    <property type="entry name" value="Prot_kinase_dom"/>
</dbReference>
<feature type="compositionally biased region" description="Polar residues" evidence="6">
    <location>
        <begin position="427"/>
        <end position="437"/>
    </location>
</feature>
<feature type="domain" description="Protein kinase" evidence="7">
    <location>
        <begin position="42"/>
        <end position="317"/>
    </location>
</feature>
<name>A0A9P9WGI3_9PEZI</name>
<accession>A0A9P9WGI3</accession>
<dbReference type="AlphaFoldDB" id="A0A9P9WGI3"/>
<dbReference type="Pfam" id="PF00069">
    <property type="entry name" value="Pkinase"/>
    <property type="match status" value="1"/>
</dbReference>
<keyword evidence="9" id="KW-1185">Reference proteome</keyword>
<dbReference type="Gene3D" id="1.20.58.120">
    <property type="entry name" value="BAG domain"/>
    <property type="match status" value="1"/>
</dbReference>
<dbReference type="InterPro" id="IPR008271">
    <property type="entry name" value="Ser/Thr_kinase_AS"/>
</dbReference>
<keyword evidence="4" id="KW-0418">Kinase</keyword>
<dbReference type="EMBL" id="JAFIMR010000028">
    <property type="protein sequence ID" value="KAI1861843.1"/>
    <property type="molecule type" value="Genomic_DNA"/>
</dbReference>
<keyword evidence="1" id="KW-0723">Serine/threonine-protein kinase</keyword>
<evidence type="ECO:0000256" key="6">
    <source>
        <dbReference type="SAM" id="MobiDB-lite"/>
    </source>
</evidence>
<dbReference type="Proteomes" id="UP000829685">
    <property type="component" value="Unassembled WGS sequence"/>
</dbReference>
<evidence type="ECO:0000256" key="3">
    <source>
        <dbReference type="ARBA" id="ARBA00022741"/>
    </source>
</evidence>
<evidence type="ECO:0000313" key="8">
    <source>
        <dbReference type="EMBL" id="KAI1861843.1"/>
    </source>
</evidence>
<evidence type="ECO:0000313" key="9">
    <source>
        <dbReference type="Proteomes" id="UP000829685"/>
    </source>
</evidence>
<dbReference type="Gene3D" id="1.10.510.10">
    <property type="entry name" value="Transferase(Phosphotransferase) domain 1"/>
    <property type="match status" value="1"/>
</dbReference>
<dbReference type="PANTHER" id="PTHR24345">
    <property type="entry name" value="SERINE/THREONINE-PROTEIN KINASE PLK"/>
    <property type="match status" value="1"/>
</dbReference>
<feature type="region of interest" description="Disordered" evidence="6">
    <location>
        <begin position="682"/>
        <end position="855"/>
    </location>
</feature>
<reference evidence="8" key="1">
    <citation type="submission" date="2021-03" db="EMBL/GenBank/DDBJ databases">
        <title>Revisited historic fungal species revealed as producer of novel bioactive compounds through whole genome sequencing and comparative genomics.</title>
        <authorList>
            <person name="Vignolle G.A."/>
            <person name="Hochenegger N."/>
            <person name="Mach R.L."/>
            <person name="Mach-Aigner A.R."/>
            <person name="Javad Rahimi M."/>
            <person name="Salim K.A."/>
            <person name="Chan C.M."/>
            <person name="Lim L.B.L."/>
            <person name="Cai F."/>
            <person name="Druzhinina I.S."/>
            <person name="U'Ren J.M."/>
            <person name="Derntl C."/>
        </authorList>
    </citation>
    <scope>NUCLEOTIDE SEQUENCE</scope>
    <source>
        <strain evidence="8">TUCIM 5799</strain>
    </source>
</reference>
<gene>
    <name evidence="8" type="ORF">JX265_009346</name>
</gene>
<evidence type="ECO:0000259" key="7">
    <source>
        <dbReference type="PROSITE" id="PS50011"/>
    </source>
</evidence>
<feature type="compositionally biased region" description="Basic and acidic residues" evidence="6">
    <location>
        <begin position="514"/>
        <end position="539"/>
    </location>
</feature>
<organism evidence="8 9">
    <name type="scientific">Neoarthrinium moseri</name>
    <dbReference type="NCBI Taxonomy" id="1658444"/>
    <lineage>
        <taxon>Eukaryota</taxon>
        <taxon>Fungi</taxon>
        <taxon>Dikarya</taxon>
        <taxon>Ascomycota</taxon>
        <taxon>Pezizomycotina</taxon>
        <taxon>Sordariomycetes</taxon>
        <taxon>Xylariomycetidae</taxon>
        <taxon>Amphisphaeriales</taxon>
        <taxon>Apiosporaceae</taxon>
        <taxon>Neoarthrinium</taxon>
    </lineage>
</organism>
<dbReference type="PANTHER" id="PTHR24345:SF91">
    <property type="entry name" value="SERINE_THREONINE-PROTEIN KINASE PLK4"/>
    <property type="match status" value="1"/>
</dbReference>
<evidence type="ECO:0000256" key="1">
    <source>
        <dbReference type="ARBA" id="ARBA00022527"/>
    </source>
</evidence>
<dbReference type="GO" id="GO:0005524">
    <property type="term" value="F:ATP binding"/>
    <property type="evidence" value="ECO:0007669"/>
    <property type="project" value="UniProtKB-KW"/>
</dbReference>
<keyword evidence="3" id="KW-0547">Nucleotide-binding</keyword>
<dbReference type="Pfam" id="PF02179">
    <property type="entry name" value="BAG"/>
    <property type="match status" value="1"/>
</dbReference>
<dbReference type="PROSITE" id="PS50011">
    <property type="entry name" value="PROTEIN_KINASE_DOM"/>
    <property type="match status" value="1"/>
</dbReference>
<evidence type="ECO:0000256" key="4">
    <source>
        <dbReference type="ARBA" id="ARBA00022777"/>
    </source>
</evidence>
<dbReference type="InterPro" id="IPR011009">
    <property type="entry name" value="Kinase-like_dom_sf"/>
</dbReference>
<dbReference type="GO" id="GO:0004674">
    <property type="term" value="F:protein serine/threonine kinase activity"/>
    <property type="evidence" value="ECO:0007669"/>
    <property type="project" value="UniProtKB-KW"/>
</dbReference>
<proteinExistence type="predicted"/>
<dbReference type="PROSITE" id="PS00108">
    <property type="entry name" value="PROTEIN_KINASE_ST"/>
    <property type="match status" value="1"/>
</dbReference>
<dbReference type="GO" id="GO:0051087">
    <property type="term" value="F:protein-folding chaperone binding"/>
    <property type="evidence" value="ECO:0007669"/>
    <property type="project" value="InterPro"/>
</dbReference>
<feature type="compositionally biased region" description="Basic and acidic residues" evidence="6">
    <location>
        <begin position="400"/>
        <end position="411"/>
    </location>
</feature>
<dbReference type="InterPro" id="IPR003103">
    <property type="entry name" value="BAG_domain"/>
</dbReference>
<dbReference type="GO" id="GO:0005634">
    <property type="term" value="C:nucleus"/>
    <property type="evidence" value="ECO:0007669"/>
    <property type="project" value="TreeGrafter"/>
</dbReference>
<dbReference type="InterPro" id="IPR036533">
    <property type="entry name" value="BAG_dom_sf"/>
</dbReference>
<evidence type="ECO:0000256" key="5">
    <source>
        <dbReference type="ARBA" id="ARBA00022840"/>
    </source>
</evidence>
<feature type="region of interest" description="Disordered" evidence="6">
    <location>
        <begin position="321"/>
        <end position="469"/>
    </location>
</feature>